<keyword evidence="1" id="KW-0732">Signal</keyword>
<organism evidence="3 4">
    <name type="scientific">Paenibacillus shirakamiensis</name>
    <dbReference type="NCBI Taxonomy" id="1265935"/>
    <lineage>
        <taxon>Bacteria</taxon>
        <taxon>Bacillati</taxon>
        <taxon>Bacillota</taxon>
        <taxon>Bacilli</taxon>
        <taxon>Bacillales</taxon>
        <taxon>Paenibacillaceae</taxon>
        <taxon>Paenibacillus</taxon>
    </lineage>
</organism>
<keyword evidence="4" id="KW-1185">Reference proteome</keyword>
<evidence type="ECO:0000313" key="4">
    <source>
        <dbReference type="Proteomes" id="UP001519288"/>
    </source>
</evidence>
<dbReference type="EMBL" id="JAGGLD010000002">
    <property type="protein sequence ID" value="MBP2000665.1"/>
    <property type="molecule type" value="Genomic_DNA"/>
</dbReference>
<protein>
    <recommendedName>
        <fullName evidence="2">Excalibur calcium-binding domain-containing protein</fullName>
    </recommendedName>
</protein>
<dbReference type="RefSeq" id="WP_245339098.1">
    <property type="nucleotide sequence ID" value="NZ_JAGGLD010000002.1"/>
</dbReference>
<accession>A0ABS4JHX3</accession>
<dbReference type="InterPro" id="IPR008613">
    <property type="entry name" value="Excalibur_Ca-bd_domain"/>
</dbReference>
<feature type="chain" id="PRO_5045717564" description="Excalibur calcium-binding domain-containing protein" evidence="1">
    <location>
        <begin position="23"/>
        <end position="73"/>
    </location>
</feature>
<sequence length="73" mass="8050">MKKKLVFSILSTVVVSTFAVGAFTTEVQAKSKSLYFKNCTAAKNAGYFNILRGEPGYRATLDRDHDGVACEKR</sequence>
<feature type="domain" description="Excalibur calcium-binding" evidence="2">
    <location>
        <begin position="35"/>
        <end position="71"/>
    </location>
</feature>
<evidence type="ECO:0000313" key="3">
    <source>
        <dbReference type="EMBL" id="MBP2000665.1"/>
    </source>
</evidence>
<proteinExistence type="predicted"/>
<dbReference type="Pfam" id="PF05901">
    <property type="entry name" value="Excalibur"/>
    <property type="match status" value="1"/>
</dbReference>
<name>A0ABS4JHX3_9BACL</name>
<evidence type="ECO:0000259" key="2">
    <source>
        <dbReference type="SMART" id="SM00894"/>
    </source>
</evidence>
<gene>
    <name evidence="3" type="ORF">J2Z69_001696</name>
</gene>
<dbReference type="Proteomes" id="UP001519288">
    <property type="component" value="Unassembled WGS sequence"/>
</dbReference>
<dbReference type="SMART" id="SM00894">
    <property type="entry name" value="Excalibur"/>
    <property type="match status" value="1"/>
</dbReference>
<evidence type="ECO:0000256" key="1">
    <source>
        <dbReference type="SAM" id="SignalP"/>
    </source>
</evidence>
<reference evidence="3 4" key="1">
    <citation type="submission" date="2021-03" db="EMBL/GenBank/DDBJ databases">
        <title>Genomic Encyclopedia of Type Strains, Phase IV (KMG-IV): sequencing the most valuable type-strain genomes for metagenomic binning, comparative biology and taxonomic classification.</title>
        <authorList>
            <person name="Goeker M."/>
        </authorList>
    </citation>
    <scope>NUCLEOTIDE SEQUENCE [LARGE SCALE GENOMIC DNA]</scope>
    <source>
        <strain evidence="3 4">DSM 26806</strain>
    </source>
</reference>
<comment type="caution">
    <text evidence="3">The sequence shown here is derived from an EMBL/GenBank/DDBJ whole genome shotgun (WGS) entry which is preliminary data.</text>
</comment>
<feature type="signal peptide" evidence="1">
    <location>
        <begin position="1"/>
        <end position="22"/>
    </location>
</feature>